<feature type="compositionally biased region" description="Acidic residues" evidence="1">
    <location>
        <begin position="343"/>
        <end position="359"/>
    </location>
</feature>
<dbReference type="AlphaFoldDB" id="A0AAX6EVJ2"/>
<evidence type="ECO:0000256" key="1">
    <source>
        <dbReference type="SAM" id="MobiDB-lite"/>
    </source>
</evidence>
<name>A0AAX6EVJ2_IRIPA</name>
<reference evidence="3" key="1">
    <citation type="journal article" date="2023" name="GigaByte">
        <title>Genome assembly of the bearded iris, Iris pallida Lam.</title>
        <authorList>
            <person name="Bruccoleri R.E."/>
            <person name="Oakeley E.J."/>
            <person name="Faust A.M.E."/>
            <person name="Altorfer M."/>
            <person name="Dessus-Babus S."/>
            <person name="Burckhardt D."/>
            <person name="Oertli M."/>
            <person name="Naumann U."/>
            <person name="Petersen F."/>
            <person name="Wong J."/>
        </authorList>
    </citation>
    <scope>NUCLEOTIDE SEQUENCE</scope>
    <source>
        <strain evidence="3">GSM-AAB239-AS_SAM_17_03QT</strain>
    </source>
</reference>
<reference evidence="3" key="2">
    <citation type="submission" date="2023-04" db="EMBL/GenBank/DDBJ databases">
        <authorList>
            <person name="Bruccoleri R.E."/>
            <person name="Oakeley E.J."/>
            <person name="Faust A.-M."/>
            <person name="Dessus-Babus S."/>
            <person name="Altorfer M."/>
            <person name="Burckhardt D."/>
            <person name="Oertli M."/>
            <person name="Naumann U."/>
            <person name="Petersen F."/>
            <person name="Wong J."/>
        </authorList>
    </citation>
    <scope>NUCLEOTIDE SEQUENCE</scope>
    <source>
        <strain evidence="3">GSM-AAB239-AS_SAM_17_03QT</strain>
        <tissue evidence="3">Leaf</tissue>
    </source>
</reference>
<evidence type="ECO:0000256" key="2">
    <source>
        <dbReference type="SAM" id="Phobius"/>
    </source>
</evidence>
<keyword evidence="4" id="KW-1185">Reference proteome</keyword>
<dbReference type="Proteomes" id="UP001140949">
    <property type="component" value="Unassembled WGS sequence"/>
</dbReference>
<protein>
    <submittedName>
        <fullName evidence="3">Uncharacterized protein</fullName>
    </submittedName>
</protein>
<feature type="region of interest" description="Disordered" evidence="1">
    <location>
        <begin position="230"/>
        <end position="379"/>
    </location>
</feature>
<dbReference type="PANTHER" id="PTHR35702:SF1">
    <property type="entry name" value="EXPRESSED PROTEIN"/>
    <property type="match status" value="1"/>
</dbReference>
<feature type="compositionally biased region" description="Basic and acidic residues" evidence="1">
    <location>
        <begin position="326"/>
        <end position="342"/>
    </location>
</feature>
<gene>
    <name evidence="3" type="ORF">M6B38_169325</name>
</gene>
<evidence type="ECO:0000313" key="4">
    <source>
        <dbReference type="Proteomes" id="UP001140949"/>
    </source>
</evidence>
<organism evidence="3 4">
    <name type="scientific">Iris pallida</name>
    <name type="common">Sweet iris</name>
    <dbReference type="NCBI Taxonomy" id="29817"/>
    <lineage>
        <taxon>Eukaryota</taxon>
        <taxon>Viridiplantae</taxon>
        <taxon>Streptophyta</taxon>
        <taxon>Embryophyta</taxon>
        <taxon>Tracheophyta</taxon>
        <taxon>Spermatophyta</taxon>
        <taxon>Magnoliopsida</taxon>
        <taxon>Liliopsida</taxon>
        <taxon>Asparagales</taxon>
        <taxon>Iridaceae</taxon>
        <taxon>Iridoideae</taxon>
        <taxon>Irideae</taxon>
        <taxon>Iris</taxon>
    </lineage>
</organism>
<keyword evidence="2" id="KW-1133">Transmembrane helix</keyword>
<proteinExistence type="predicted"/>
<evidence type="ECO:0000313" key="3">
    <source>
        <dbReference type="EMBL" id="KAJ6807968.1"/>
    </source>
</evidence>
<dbReference type="EMBL" id="JANAVB010033742">
    <property type="protein sequence ID" value="KAJ6807968.1"/>
    <property type="molecule type" value="Genomic_DNA"/>
</dbReference>
<keyword evidence="2" id="KW-0812">Transmembrane</keyword>
<sequence length="417" mass="45774">MHSGSGCGWIRKMLDLQRKRVWLVLLAVGLIIVLSIAAEKSRELVGEEASSKSGQFTLLNCLDMGSGSLACAAREGVKLYVYSLRNRHVKSIRQQATEQAITEALTGGMTAKAAANYALKAGTKAAKLASREAKRIVGPIISSGWDFFEAVYFGGTVTEGLLRGTGTSFGTYFGGYHGEERLGRVGYFVGSHLGSWVGGRVGLMIYDVINGMNYLVQFVQLEEVETATRYESEGLGSGDSYSGKEETTSFEEETATRYESEGIGSGDSYSGKEETTSFEEETDIRYESEGIGSGDSYSGKEETTSFEEETATRYESEGIGSGDSYSGKEERTFFECSVKEETTSFEEETNTSYESEELGSGDSYSEKEETTSYEGYAEGSEYYETAHERVKFRNRGDCFKSIDPESYCVIQIRPVSF</sequence>
<keyword evidence="2" id="KW-0472">Membrane</keyword>
<comment type="caution">
    <text evidence="3">The sequence shown here is derived from an EMBL/GenBank/DDBJ whole genome shotgun (WGS) entry which is preliminary data.</text>
</comment>
<dbReference type="PANTHER" id="PTHR35702">
    <property type="entry name" value="EXPRESSED PROTEIN"/>
    <property type="match status" value="1"/>
</dbReference>
<feature type="transmembrane region" description="Helical" evidence="2">
    <location>
        <begin position="21"/>
        <end position="38"/>
    </location>
</feature>
<accession>A0AAX6EVJ2</accession>